<gene>
    <name evidence="1" type="primary">Dnal1</name>
    <name evidence="1" type="ORF">FJT64_027469</name>
</gene>
<dbReference type="Proteomes" id="UP000440578">
    <property type="component" value="Unassembled WGS sequence"/>
</dbReference>
<accession>A0A6A4VYF9</accession>
<evidence type="ECO:0000313" key="1">
    <source>
        <dbReference type="EMBL" id="KAF0299926.1"/>
    </source>
</evidence>
<comment type="caution">
    <text evidence="1">The sequence shown here is derived from an EMBL/GenBank/DDBJ whole genome shotgun (WGS) entry which is preliminary data.</text>
</comment>
<keyword evidence="2" id="KW-1185">Reference proteome</keyword>
<evidence type="ECO:0000313" key="2">
    <source>
        <dbReference type="Proteomes" id="UP000440578"/>
    </source>
</evidence>
<sequence>MMIKEALRLWEEKTGKKPAESAEVKLNGMFPSIEKMDSALNQLVCCQASDLTAPQAVGSVRPSLVEPRAGAA</sequence>
<dbReference type="OrthoDB" id="266138at2759"/>
<name>A0A6A4VYF9_AMPAM</name>
<protein>
    <submittedName>
        <fullName evidence="1">Dynein light chain 1, axonemal</fullName>
    </submittedName>
</protein>
<dbReference type="AlphaFoldDB" id="A0A6A4VYF9"/>
<organism evidence="1 2">
    <name type="scientific">Amphibalanus amphitrite</name>
    <name type="common">Striped barnacle</name>
    <name type="synonym">Balanus amphitrite</name>
    <dbReference type="NCBI Taxonomy" id="1232801"/>
    <lineage>
        <taxon>Eukaryota</taxon>
        <taxon>Metazoa</taxon>
        <taxon>Ecdysozoa</taxon>
        <taxon>Arthropoda</taxon>
        <taxon>Crustacea</taxon>
        <taxon>Multicrustacea</taxon>
        <taxon>Cirripedia</taxon>
        <taxon>Thoracica</taxon>
        <taxon>Thoracicalcarea</taxon>
        <taxon>Balanomorpha</taxon>
        <taxon>Balanoidea</taxon>
        <taxon>Balanidae</taxon>
        <taxon>Amphibalaninae</taxon>
        <taxon>Amphibalanus</taxon>
    </lineage>
</organism>
<dbReference type="EMBL" id="VIIS01001313">
    <property type="protein sequence ID" value="KAF0299926.1"/>
    <property type="molecule type" value="Genomic_DNA"/>
</dbReference>
<reference evidence="1 2" key="1">
    <citation type="submission" date="2019-07" db="EMBL/GenBank/DDBJ databases">
        <title>Draft genome assembly of a fouling barnacle, Amphibalanus amphitrite (Darwin, 1854): The first reference genome for Thecostraca.</title>
        <authorList>
            <person name="Kim W."/>
        </authorList>
    </citation>
    <scope>NUCLEOTIDE SEQUENCE [LARGE SCALE GENOMIC DNA]</scope>
    <source>
        <strain evidence="1">SNU_AA5</strain>
        <tissue evidence="1">Soma without cirri and trophi</tissue>
    </source>
</reference>
<proteinExistence type="predicted"/>